<organism evidence="3 4">
    <name type="scientific">Methylocaldum marinum</name>
    <dbReference type="NCBI Taxonomy" id="1432792"/>
    <lineage>
        <taxon>Bacteria</taxon>
        <taxon>Pseudomonadati</taxon>
        <taxon>Pseudomonadota</taxon>
        <taxon>Gammaproteobacteria</taxon>
        <taxon>Methylococcales</taxon>
        <taxon>Methylococcaceae</taxon>
        <taxon>Methylocaldum</taxon>
    </lineage>
</organism>
<dbReference type="GO" id="GO:0005886">
    <property type="term" value="C:plasma membrane"/>
    <property type="evidence" value="ECO:0007669"/>
    <property type="project" value="TreeGrafter"/>
</dbReference>
<feature type="transmembrane region" description="Helical" evidence="1">
    <location>
        <begin position="41"/>
        <end position="59"/>
    </location>
</feature>
<dbReference type="KEGG" id="mmai:sS8_1813"/>
<evidence type="ECO:0000256" key="1">
    <source>
        <dbReference type="SAM" id="Phobius"/>
    </source>
</evidence>
<dbReference type="InterPro" id="IPR052372">
    <property type="entry name" value="YpjD/HemX"/>
</dbReference>
<name>A0A250KVG1_9GAMM</name>
<proteinExistence type="predicted"/>
<dbReference type="PANTHER" id="PTHR38034">
    <property type="entry name" value="INNER MEMBRANE PROTEIN YPJD"/>
    <property type="match status" value="1"/>
</dbReference>
<reference evidence="3 4" key="1">
    <citation type="submission" date="2016-12" db="EMBL/GenBank/DDBJ databases">
        <title>Genome sequencing of Methylocaldum marinum.</title>
        <authorList>
            <person name="Takeuchi M."/>
            <person name="Kamagata Y."/>
            <person name="Hiraoka S."/>
            <person name="Oshima K."/>
            <person name="Hattori M."/>
            <person name="Iwasaki W."/>
        </authorList>
    </citation>
    <scope>NUCLEOTIDE SEQUENCE [LARGE SCALE GENOMIC DNA]</scope>
    <source>
        <strain evidence="3 4">S8</strain>
    </source>
</reference>
<dbReference type="Proteomes" id="UP000266313">
    <property type="component" value="Chromosome"/>
</dbReference>
<feature type="transmembrane region" description="Helical" evidence="1">
    <location>
        <begin position="183"/>
        <end position="206"/>
    </location>
</feature>
<keyword evidence="1" id="KW-0472">Membrane</keyword>
<keyword evidence="1" id="KW-0812">Transmembrane</keyword>
<dbReference type="EMBL" id="AP017928">
    <property type="protein sequence ID" value="BBA33769.1"/>
    <property type="molecule type" value="Genomic_DNA"/>
</dbReference>
<dbReference type="RefSeq" id="WP_119629328.1">
    <property type="nucleotide sequence ID" value="NZ_AP017928.1"/>
</dbReference>
<gene>
    <name evidence="3" type="ORF">sS8_1813</name>
</gene>
<dbReference type="AlphaFoldDB" id="A0A250KVG1"/>
<dbReference type="Pfam" id="PF01578">
    <property type="entry name" value="Cytochrom_C_asm"/>
    <property type="match status" value="1"/>
</dbReference>
<protein>
    <submittedName>
        <fullName evidence="3">Putative membrane protein</fullName>
    </submittedName>
</protein>
<dbReference type="GO" id="GO:0017004">
    <property type="term" value="P:cytochrome complex assembly"/>
    <property type="evidence" value="ECO:0007669"/>
    <property type="project" value="InterPro"/>
</dbReference>
<feature type="transmembrane region" description="Helical" evidence="1">
    <location>
        <begin position="99"/>
        <end position="117"/>
    </location>
</feature>
<accession>A0A250KVG1</accession>
<feature type="transmembrane region" description="Helical" evidence="1">
    <location>
        <begin position="71"/>
        <end position="93"/>
    </location>
</feature>
<feature type="transmembrane region" description="Helical" evidence="1">
    <location>
        <begin position="244"/>
        <end position="263"/>
    </location>
</feature>
<dbReference type="GO" id="GO:0020037">
    <property type="term" value="F:heme binding"/>
    <property type="evidence" value="ECO:0007669"/>
    <property type="project" value="InterPro"/>
</dbReference>
<evidence type="ECO:0000259" key="2">
    <source>
        <dbReference type="Pfam" id="PF01578"/>
    </source>
</evidence>
<feature type="transmembrane region" description="Helical" evidence="1">
    <location>
        <begin position="218"/>
        <end position="238"/>
    </location>
</feature>
<evidence type="ECO:0000313" key="4">
    <source>
        <dbReference type="Proteomes" id="UP000266313"/>
    </source>
</evidence>
<keyword evidence="4" id="KW-1185">Reference proteome</keyword>
<feature type="transmembrane region" description="Helical" evidence="1">
    <location>
        <begin position="129"/>
        <end position="157"/>
    </location>
</feature>
<evidence type="ECO:0000313" key="3">
    <source>
        <dbReference type="EMBL" id="BBA33769.1"/>
    </source>
</evidence>
<dbReference type="InterPro" id="IPR002541">
    <property type="entry name" value="Cyt_c_assembly"/>
</dbReference>
<dbReference type="PANTHER" id="PTHR38034:SF1">
    <property type="entry name" value="INNER MEMBRANE PROTEIN YPJD"/>
    <property type="match status" value="1"/>
</dbReference>
<keyword evidence="1" id="KW-1133">Transmembrane helix</keyword>
<feature type="domain" description="Cytochrome c assembly protein" evidence="2">
    <location>
        <begin position="47"/>
        <end position="268"/>
    </location>
</feature>
<sequence length="274" mass="30413">MNSTLFGVLAIAVYVAAAFTLVRSLRENDRPAEEMTVARRLQPLTLGWLAAVSHGLALIRSVQTNDGLNLSFLSAMSLVAWIIVAILLLTALARPVDKLGMVVFPMAALVLLLKIGVPESVHTIKDLSWPLTIHIVVSMLAYSFLNIAAFQAALLAFQDWRLRSHHTDLLLRSLPPLQTMESLLFQLIAAGFVFLSVSLLTGFIFLEDMFAQHLAHKTILSILAWLLFAVLLIGRARYGWRGTMAIRWTLGGFISLMLAYFGSKMVLEWILNRA</sequence>
<dbReference type="OrthoDB" id="9780793at2"/>